<dbReference type="InterPro" id="IPR008969">
    <property type="entry name" value="CarboxyPept-like_regulatory"/>
</dbReference>
<accession>A0A9X3F744</accession>
<dbReference type="GO" id="GO:0055085">
    <property type="term" value="P:transmembrane transport"/>
    <property type="evidence" value="ECO:0007669"/>
    <property type="project" value="InterPro"/>
</dbReference>
<name>A0A9X3F744_9BACT</name>
<feature type="transmembrane region" description="Helical" evidence="2">
    <location>
        <begin position="181"/>
        <end position="203"/>
    </location>
</feature>
<dbReference type="GO" id="GO:0098797">
    <property type="term" value="C:plasma membrane protein complex"/>
    <property type="evidence" value="ECO:0007669"/>
    <property type="project" value="TreeGrafter"/>
</dbReference>
<proteinExistence type="predicted"/>
<feature type="compositionally biased region" description="Pro residues" evidence="1">
    <location>
        <begin position="419"/>
        <end position="428"/>
    </location>
</feature>
<dbReference type="Pfam" id="PF03544">
    <property type="entry name" value="TonB_C"/>
    <property type="match status" value="1"/>
</dbReference>
<keyword evidence="2" id="KW-1133">Transmembrane helix</keyword>
<dbReference type="PANTHER" id="PTHR33446:SF2">
    <property type="entry name" value="PROTEIN TONB"/>
    <property type="match status" value="1"/>
</dbReference>
<sequence>METLLLYLVNASVGIVLFYMVYWLFLRNETFHTANRTFLLAGLISATLLPLFPIHYSVFVEIENKRTTLRTISDTFKNIPVFSDHAETSTDFGWQQTVLLVYITGASIFLFRLLTQTSVLIHLMIKYRVKSFNGVRIVENEKYGLPFSFFNVVFINPKFHTQDDLPEILAHEKVHIRENHWFDLLFIELLTVIFWFNPFIWFFERSIKQNHEYLADKGVLAQGHTVGRYQALLVNQLMGMQIIGITNNLNFALNTNRLKMMTKKKTSAKRWIRFTWALPVLAALLFAFAEPQYRYEEPELIGNTSIREIPGEKELTIHGKVVDKQSGKAIPGASVLIKGSAIGCVSDRDGTFTLVDPNPKIQSNGSLSSDIVVSFVGLKTVMNTIIASGSAVDKAKYTFEMEEAVQIIYNRSYSGEQLIPPPPPPPPAAKKAVPANGKTPPPPPPPPANAEKEVFFVVENMPQYPGGFEALNSHIEKMQKKLAVQKKVTGKAKVSFTVDTKGKVSDIKVVEKDNDMAAKGAYAIASSMEDWTPGKQRGKAVRVKYMLPVEFK</sequence>
<dbReference type="Pfam" id="PF13715">
    <property type="entry name" value="CarbopepD_reg_2"/>
    <property type="match status" value="1"/>
</dbReference>
<dbReference type="InterPro" id="IPR051045">
    <property type="entry name" value="TonB-dependent_transducer"/>
</dbReference>
<evidence type="ECO:0000259" key="3">
    <source>
        <dbReference type="PROSITE" id="PS52015"/>
    </source>
</evidence>
<feature type="transmembrane region" description="Helical" evidence="2">
    <location>
        <begin position="38"/>
        <end position="59"/>
    </location>
</feature>
<dbReference type="EMBL" id="JAPOHD010000029">
    <property type="protein sequence ID" value="MCY1721776.1"/>
    <property type="molecule type" value="Genomic_DNA"/>
</dbReference>
<dbReference type="Gene3D" id="2.60.40.1120">
    <property type="entry name" value="Carboxypeptidase-like, regulatory domain"/>
    <property type="match status" value="1"/>
</dbReference>
<dbReference type="AlphaFoldDB" id="A0A9X3F744"/>
<evidence type="ECO:0000313" key="5">
    <source>
        <dbReference type="Proteomes" id="UP001145087"/>
    </source>
</evidence>
<dbReference type="InterPro" id="IPR037682">
    <property type="entry name" value="TonB_C"/>
</dbReference>
<keyword evidence="2" id="KW-0472">Membrane</keyword>
<dbReference type="Proteomes" id="UP001145087">
    <property type="component" value="Unassembled WGS sequence"/>
</dbReference>
<dbReference type="PANTHER" id="PTHR33446">
    <property type="entry name" value="PROTEIN TONB-RELATED"/>
    <property type="match status" value="1"/>
</dbReference>
<dbReference type="SUPFAM" id="SSF49464">
    <property type="entry name" value="Carboxypeptidase regulatory domain-like"/>
    <property type="match status" value="1"/>
</dbReference>
<dbReference type="PROSITE" id="PS52015">
    <property type="entry name" value="TONB_CTD"/>
    <property type="match status" value="1"/>
</dbReference>
<protein>
    <submittedName>
        <fullName evidence="4">Energy transducer TonB</fullName>
    </submittedName>
</protein>
<dbReference type="CDD" id="cd07341">
    <property type="entry name" value="M56_BlaR1_MecR1_like"/>
    <property type="match status" value="1"/>
</dbReference>
<feature type="transmembrane region" description="Helical" evidence="2">
    <location>
        <begin position="99"/>
        <end position="123"/>
    </location>
</feature>
<feature type="transmembrane region" description="Helical" evidence="2">
    <location>
        <begin position="229"/>
        <end position="250"/>
    </location>
</feature>
<reference evidence="4" key="1">
    <citation type="submission" date="2022-11" db="EMBL/GenBank/DDBJ databases">
        <title>Marilongibacter aestuarii gen. nov., sp. nov., isolated from tidal flat sediment.</title>
        <authorList>
            <person name="Jiayan W."/>
        </authorList>
    </citation>
    <scope>NUCLEOTIDE SEQUENCE</scope>
    <source>
        <strain evidence="4">Z1-6</strain>
    </source>
</reference>
<feature type="domain" description="TonB C-terminal" evidence="3">
    <location>
        <begin position="464"/>
        <end position="552"/>
    </location>
</feature>
<evidence type="ECO:0000256" key="2">
    <source>
        <dbReference type="SAM" id="Phobius"/>
    </source>
</evidence>
<dbReference type="InterPro" id="IPR008756">
    <property type="entry name" value="Peptidase_M56"/>
</dbReference>
<evidence type="ECO:0000256" key="1">
    <source>
        <dbReference type="SAM" id="MobiDB-lite"/>
    </source>
</evidence>
<dbReference type="Gene3D" id="3.30.1150.10">
    <property type="match status" value="1"/>
</dbReference>
<evidence type="ECO:0000313" key="4">
    <source>
        <dbReference type="EMBL" id="MCY1721776.1"/>
    </source>
</evidence>
<keyword evidence="2" id="KW-0812">Transmembrane</keyword>
<feature type="transmembrane region" description="Helical" evidence="2">
    <location>
        <begin position="271"/>
        <end position="289"/>
    </location>
</feature>
<feature type="compositionally biased region" description="Pro residues" evidence="1">
    <location>
        <begin position="439"/>
        <end position="448"/>
    </location>
</feature>
<keyword evidence="5" id="KW-1185">Reference proteome</keyword>
<comment type="caution">
    <text evidence="4">The sequence shown here is derived from an EMBL/GenBank/DDBJ whole genome shotgun (WGS) entry which is preliminary data.</text>
</comment>
<gene>
    <name evidence="4" type="ORF">OU798_15585</name>
</gene>
<organism evidence="4 5">
    <name type="scientific">Draconibacterium aestuarii</name>
    <dbReference type="NCBI Taxonomy" id="2998507"/>
    <lineage>
        <taxon>Bacteria</taxon>
        <taxon>Pseudomonadati</taxon>
        <taxon>Bacteroidota</taxon>
        <taxon>Bacteroidia</taxon>
        <taxon>Marinilabiliales</taxon>
        <taxon>Prolixibacteraceae</taxon>
        <taxon>Draconibacterium</taxon>
    </lineage>
</organism>
<dbReference type="Pfam" id="PF05569">
    <property type="entry name" value="Peptidase_M56"/>
    <property type="match status" value="1"/>
</dbReference>
<dbReference type="GO" id="GO:0031992">
    <property type="term" value="F:energy transducer activity"/>
    <property type="evidence" value="ECO:0007669"/>
    <property type="project" value="TreeGrafter"/>
</dbReference>
<feature type="region of interest" description="Disordered" evidence="1">
    <location>
        <begin position="416"/>
        <end position="450"/>
    </location>
</feature>
<dbReference type="RefSeq" id="WP_343334104.1">
    <property type="nucleotide sequence ID" value="NZ_JAPOHD010000029.1"/>
</dbReference>
<dbReference type="SUPFAM" id="SSF74653">
    <property type="entry name" value="TolA/TonB C-terminal domain"/>
    <property type="match status" value="1"/>
</dbReference>
<feature type="transmembrane region" description="Helical" evidence="2">
    <location>
        <begin position="6"/>
        <end position="26"/>
    </location>
</feature>